<dbReference type="Proteomes" id="UP001163324">
    <property type="component" value="Chromosome 11"/>
</dbReference>
<sequence length="304" mass="34197">MQGWRNRVWDAVGARVFSASGQQLFVIDDCRDTGRPLLSLLVDSKSAFMSGIRKFTRHILYANVVNDRSAAYYTTSIETTDPFADMNDIQVNYLAGYKEVILDPYLPFLPRGRNPANPASAFSVTMPVKKSVKVLFRLVTATVISPLEIAAFLLISVIQTVRSSGRISLHDRGEAGIDTASYRAPILGVEINEDEQLLESVHDPKRYQKRLGSIDEESIEQQGPLWFGHISQAVESTLPQQGNLILGSNQVEMVESLNKLKWRKYPVWIQRTRLSHAAIIVRTDTSEFDEGKAVLKHFVDEFIL</sequence>
<evidence type="ECO:0000313" key="1">
    <source>
        <dbReference type="EMBL" id="KAI9896020.1"/>
    </source>
</evidence>
<organism evidence="1 2">
    <name type="scientific">Trichothecium roseum</name>
    <dbReference type="NCBI Taxonomy" id="47278"/>
    <lineage>
        <taxon>Eukaryota</taxon>
        <taxon>Fungi</taxon>
        <taxon>Dikarya</taxon>
        <taxon>Ascomycota</taxon>
        <taxon>Pezizomycotina</taxon>
        <taxon>Sordariomycetes</taxon>
        <taxon>Hypocreomycetidae</taxon>
        <taxon>Hypocreales</taxon>
        <taxon>Hypocreales incertae sedis</taxon>
        <taxon>Trichothecium</taxon>
    </lineage>
</organism>
<accession>A0ACC0UPQ4</accession>
<gene>
    <name evidence="1" type="ORF">N3K66_009089</name>
</gene>
<proteinExistence type="predicted"/>
<comment type="caution">
    <text evidence="1">The sequence shown here is derived from an EMBL/GenBank/DDBJ whole genome shotgun (WGS) entry which is preliminary data.</text>
</comment>
<name>A0ACC0UPQ4_9HYPO</name>
<reference evidence="1" key="1">
    <citation type="submission" date="2022-10" db="EMBL/GenBank/DDBJ databases">
        <title>Complete Genome of Trichothecium roseum strain YXFP-22015, a Plant Pathogen Isolated from Citrus.</title>
        <authorList>
            <person name="Wang Y."/>
            <person name="Zhu L."/>
        </authorList>
    </citation>
    <scope>NUCLEOTIDE SEQUENCE</scope>
    <source>
        <strain evidence="1">YXFP-22015</strain>
    </source>
</reference>
<protein>
    <submittedName>
        <fullName evidence="1">Uncharacterized protein</fullName>
    </submittedName>
</protein>
<keyword evidence="2" id="KW-1185">Reference proteome</keyword>
<dbReference type="EMBL" id="CM047950">
    <property type="protein sequence ID" value="KAI9896020.1"/>
    <property type="molecule type" value="Genomic_DNA"/>
</dbReference>
<evidence type="ECO:0000313" key="2">
    <source>
        <dbReference type="Proteomes" id="UP001163324"/>
    </source>
</evidence>